<reference evidence="3" key="1">
    <citation type="journal article" date="2020" name="Stud. Mycol.">
        <title>101 Dothideomycetes genomes: a test case for predicting lifestyles and emergence of pathogens.</title>
        <authorList>
            <person name="Haridas S."/>
            <person name="Albert R."/>
            <person name="Binder M."/>
            <person name="Bloem J."/>
            <person name="Labutti K."/>
            <person name="Salamov A."/>
            <person name="Andreopoulos B."/>
            <person name="Baker S."/>
            <person name="Barry K."/>
            <person name="Bills G."/>
            <person name="Bluhm B."/>
            <person name="Cannon C."/>
            <person name="Castanera R."/>
            <person name="Culley D."/>
            <person name="Daum C."/>
            <person name="Ezra D."/>
            <person name="Gonzalez J."/>
            <person name="Henrissat B."/>
            <person name="Kuo A."/>
            <person name="Liang C."/>
            <person name="Lipzen A."/>
            <person name="Lutzoni F."/>
            <person name="Magnuson J."/>
            <person name="Mondo S."/>
            <person name="Nolan M."/>
            <person name="Ohm R."/>
            <person name="Pangilinan J."/>
            <person name="Park H.-J."/>
            <person name="Ramirez L."/>
            <person name="Alfaro M."/>
            <person name="Sun H."/>
            <person name="Tritt A."/>
            <person name="Yoshinaga Y."/>
            <person name="Zwiers L.-H."/>
            <person name="Turgeon B."/>
            <person name="Goodwin S."/>
            <person name="Spatafora J."/>
            <person name="Crous P."/>
            <person name="Grigoriev I."/>
        </authorList>
    </citation>
    <scope>NUCLEOTIDE SEQUENCE</scope>
    <source>
        <strain evidence="3">CBS 262.69</strain>
    </source>
</reference>
<keyword evidence="4" id="KW-1185">Reference proteome</keyword>
<dbReference type="PANTHER" id="PTHR28229">
    <property type="entry name" value="TRANSLOCATION PROTEIN SEC66"/>
    <property type="match status" value="1"/>
</dbReference>
<dbReference type="AlphaFoldDB" id="A0A6G1I6M7"/>
<dbReference type="InterPro" id="IPR018624">
    <property type="entry name" value="Sec66"/>
</dbReference>
<dbReference type="EMBL" id="ML996689">
    <property type="protein sequence ID" value="KAF2403719.1"/>
    <property type="molecule type" value="Genomic_DNA"/>
</dbReference>
<gene>
    <name evidence="3" type="ORF">EJ06DRAFT_527323</name>
</gene>
<keyword evidence="2" id="KW-0812">Transmembrane</keyword>
<sequence>MVNWVGLALPFVYLGILVGSLATFSSLYRKRKASKAASLAPWFGPHVQRNVYLSLLHLDPDSGSPKVPESILKAALLRRATEDIHRILAVRNSKQALSTLLQRGSVGDDLWQRFLRAEKEIEEELRDVVNEANAFAPNWGQVIFQSANEMANNQLVRKRMDELQAQAKVDREWWDQKRAAIQAEFMKELDEDAPANSGKGLNPLTSRGSDDDAVLVESGGPAVPQQSGGKKKKKGKN</sequence>
<dbReference type="OrthoDB" id="73168at2759"/>
<dbReference type="GO" id="GO:0031207">
    <property type="term" value="C:Sec62/Sec63 complex"/>
    <property type="evidence" value="ECO:0007669"/>
    <property type="project" value="InterPro"/>
</dbReference>
<keyword evidence="2" id="KW-0472">Membrane</keyword>
<organism evidence="3 4">
    <name type="scientific">Trichodelitschia bisporula</name>
    <dbReference type="NCBI Taxonomy" id="703511"/>
    <lineage>
        <taxon>Eukaryota</taxon>
        <taxon>Fungi</taxon>
        <taxon>Dikarya</taxon>
        <taxon>Ascomycota</taxon>
        <taxon>Pezizomycotina</taxon>
        <taxon>Dothideomycetes</taxon>
        <taxon>Dothideomycetes incertae sedis</taxon>
        <taxon>Phaeotrichales</taxon>
        <taxon>Phaeotrichaceae</taxon>
        <taxon>Trichodelitschia</taxon>
    </lineage>
</organism>
<evidence type="ECO:0000313" key="4">
    <source>
        <dbReference type="Proteomes" id="UP000799640"/>
    </source>
</evidence>
<accession>A0A6G1I6M7</accession>
<feature type="region of interest" description="Disordered" evidence="1">
    <location>
        <begin position="188"/>
        <end position="237"/>
    </location>
</feature>
<dbReference type="Pfam" id="PF09802">
    <property type="entry name" value="Sec66"/>
    <property type="match status" value="1"/>
</dbReference>
<evidence type="ECO:0000256" key="1">
    <source>
        <dbReference type="SAM" id="MobiDB-lite"/>
    </source>
</evidence>
<dbReference type="GO" id="GO:0031204">
    <property type="term" value="P:post-translational protein targeting to membrane, translocation"/>
    <property type="evidence" value="ECO:0007669"/>
    <property type="project" value="InterPro"/>
</dbReference>
<feature type="transmembrane region" description="Helical" evidence="2">
    <location>
        <begin position="6"/>
        <end position="28"/>
    </location>
</feature>
<name>A0A6G1I6M7_9PEZI</name>
<keyword evidence="2" id="KW-1133">Transmembrane helix</keyword>
<evidence type="ECO:0000313" key="3">
    <source>
        <dbReference type="EMBL" id="KAF2403719.1"/>
    </source>
</evidence>
<evidence type="ECO:0000256" key="2">
    <source>
        <dbReference type="SAM" id="Phobius"/>
    </source>
</evidence>
<dbReference type="PANTHER" id="PTHR28229:SF1">
    <property type="entry name" value="TRANSLOCATION PROTEIN SEC66"/>
    <property type="match status" value="1"/>
</dbReference>
<dbReference type="Proteomes" id="UP000799640">
    <property type="component" value="Unassembled WGS sequence"/>
</dbReference>
<protein>
    <submittedName>
        <fullName evidence="3">Translocation protein</fullName>
    </submittedName>
</protein>
<proteinExistence type="predicted"/>